<feature type="signal peptide" evidence="1">
    <location>
        <begin position="1"/>
        <end position="20"/>
    </location>
</feature>
<feature type="chain" id="PRO_5042994027" evidence="1">
    <location>
        <begin position="21"/>
        <end position="199"/>
    </location>
</feature>
<organism evidence="2 3">
    <name type="scientific">Akkermansia muciniphila</name>
    <dbReference type="NCBI Taxonomy" id="239935"/>
    <lineage>
        <taxon>Bacteria</taxon>
        <taxon>Pseudomonadati</taxon>
        <taxon>Verrucomicrobiota</taxon>
        <taxon>Verrucomicrobiia</taxon>
        <taxon>Verrucomicrobiales</taxon>
        <taxon>Akkermansiaceae</taxon>
        <taxon>Akkermansia</taxon>
    </lineage>
</organism>
<dbReference type="Gene3D" id="3.90.1720.10">
    <property type="entry name" value="endopeptidase domain like (from Nostoc punctiforme)"/>
    <property type="match status" value="1"/>
</dbReference>
<evidence type="ECO:0000313" key="3">
    <source>
        <dbReference type="Proteomes" id="UP000235914"/>
    </source>
</evidence>
<dbReference type="RefSeq" id="WP_102735850.1">
    <property type="nucleotide sequence ID" value="NZ_CP025824.1"/>
</dbReference>
<dbReference type="AlphaFoldDB" id="A0AAP8T8S9"/>
<dbReference type="EMBL" id="PJKN01000005">
    <property type="protein sequence ID" value="PNC54637.1"/>
    <property type="molecule type" value="Genomic_DNA"/>
</dbReference>
<comment type="caution">
    <text evidence="2">The sequence shown here is derived from an EMBL/GenBank/DDBJ whole genome shotgun (WGS) entry which is preliminary data.</text>
</comment>
<reference evidence="2 3" key="1">
    <citation type="journal article" date="2017" name="BMC Genomics">
        <title>Genome sequencing of 39 Akkermansia muciniphila isolates reveals its population structure, genomic and functional diverisity, and global distribution in mammalian gut microbiotas.</title>
        <authorList>
            <person name="Guo X."/>
            <person name="Li S."/>
            <person name="Zhang J."/>
            <person name="Wu F."/>
            <person name="Li X."/>
            <person name="Wu D."/>
            <person name="Zhang M."/>
            <person name="Ou Z."/>
            <person name="Jie Z."/>
            <person name="Yan Q."/>
            <person name="Li P."/>
            <person name="Yi J."/>
            <person name="Peng Y."/>
        </authorList>
    </citation>
    <scope>NUCLEOTIDE SEQUENCE [LARGE SCALE GENOMIC DNA]</scope>
    <source>
        <strain evidence="2 3">GP43</strain>
    </source>
</reference>
<keyword evidence="1" id="KW-0732">Signal</keyword>
<proteinExistence type="predicted"/>
<dbReference type="PIRSF" id="PIRSF011444">
    <property type="entry name" value="DUF1287"/>
    <property type="match status" value="1"/>
</dbReference>
<evidence type="ECO:0000313" key="2">
    <source>
        <dbReference type="EMBL" id="PNC54637.1"/>
    </source>
</evidence>
<dbReference type="Proteomes" id="UP000235914">
    <property type="component" value="Unassembled WGS sequence"/>
</dbReference>
<accession>A0AAP8T8S9</accession>
<sequence>MKPAALLILLFLSCPTCLMADNAALAARAREQVGVTVSYNGGYQSIPYPNGDVPRETGVCTDVVIRAMRAFGLDLQKAVHEDMKAHFSKYPKIWGLKTTDRSIDHRRVPNLRTFFARKGWSVPITENAADYKPGDLVTWNLSDSIPHIGIVSDRKTEEGTPLIIHNVGAGTQEEDFLFSHTITGHYRPVLAEGKQKEQP</sequence>
<evidence type="ECO:0000256" key="1">
    <source>
        <dbReference type="SAM" id="SignalP"/>
    </source>
</evidence>
<dbReference type="InterPro" id="IPR009706">
    <property type="entry name" value="DUF1287"/>
</dbReference>
<name>A0AAP8T8S9_9BACT</name>
<gene>
    <name evidence="2" type="ORF">CXU09_08815</name>
</gene>
<protein>
    <submittedName>
        <fullName evidence="2">DUF1287 domain-containing protein</fullName>
    </submittedName>
</protein>
<dbReference type="Pfam" id="PF06940">
    <property type="entry name" value="DUF1287"/>
    <property type="match status" value="1"/>
</dbReference>